<dbReference type="Gene3D" id="3.60.15.10">
    <property type="entry name" value="Ribonuclease Z/Hydroxyacylglutathione hydrolase-like"/>
    <property type="match status" value="1"/>
</dbReference>
<dbReference type="PANTHER" id="PTHR15032">
    <property type="entry name" value="N-ACYL-PHOSPHATIDYLETHANOLAMINE-HYDROLYZING PHOSPHOLIPASE D"/>
    <property type="match status" value="1"/>
</dbReference>
<dbReference type="AlphaFoldDB" id="A0A9W7BV49"/>
<keyword evidence="4" id="KW-1185">Reference proteome</keyword>
<dbReference type="InterPro" id="IPR001279">
    <property type="entry name" value="Metallo-B-lactamas"/>
</dbReference>
<feature type="compositionally biased region" description="Acidic residues" evidence="1">
    <location>
        <begin position="492"/>
        <end position="505"/>
    </location>
</feature>
<dbReference type="EMBL" id="BRXX01000158">
    <property type="protein sequence ID" value="GMH94680.1"/>
    <property type="molecule type" value="Genomic_DNA"/>
</dbReference>
<dbReference type="Proteomes" id="UP001165160">
    <property type="component" value="Unassembled WGS sequence"/>
</dbReference>
<dbReference type="InterPro" id="IPR036866">
    <property type="entry name" value="RibonucZ/Hydroxyglut_hydro"/>
</dbReference>
<evidence type="ECO:0000313" key="3">
    <source>
        <dbReference type="EMBL" id="GMH94680.1"/>
    </source>
</evidence>
<dbReference type="PANTHER" id="PTHR15032:SF4">
    <property type="entry name" value="N-ACYL-PHOSPHATIDYLETHANOLAMINE-HYDROLYZING PHOSPHOLIPASE D"/>
    <property type="match status" value="1"/>
</dbReference>
<evidence type="ECO:0000313" key="4">
    <source>
        <dbReference type="Proteomes" id="UP001165160"/>
    </source>
</evidence>
<reference evidence="4" key="1">
    <citation type="journal article" date="2023" name="Commun. Biol.">
        <title>Genome analysis of Parmales, the sister group of diatoms, reveals the evolutionary specialization of diatoms from phago-mixotrophs to photoautotrophs.</title>
        <authorList>
            <person name="Ban H."/>
            <person name="Sato S."/>
            <person name="Yoshikawa S."/>
            <person name="Yamada K."/>
            <person name="Nakamura Y."/>
            <person name="Ichinomiya M."/>
            <person name="Sato N."/>
            <person name="Blanc-Mathieu R."/>
            <person name="Endo H."/>
            <person name="Kuwata A."/>
            <person name="Ogata H."/>
        </authorList>
    </citation>
    <scope>NUCLEOTIDE SEQUENCE [LARGE SCALE GENOMIC DNA]</scope>
    <source>
        <strain evidence="4">NIES 3699</strain>
    </source>
</reference>
<feature type="domain" description="Metallo-beta-lactamase" evidence="2">
    <location>
        <begin position="220"/>
        <end position="428"/>
    </location>
</feature>
<dbReference type="Pfam" id="PF12706">
    <property type="entry name" value="Lactamase_B_2"/>
    <property type="match status" value="1"/>
</dbReference>
<sequence length="511" mass="58478">MLPKFSYVLRPSLLRTVNPLKEPLKSPSLSVLLPPPSTSIIKRSYVTFPSSFSQFFSTFLGSSSALRVRNIKVKFFQRLRTSRERLRTSRTRFSTSLKSTRTRLRRLKYSKTISLNLPETALLNPSLGSGWFDLTGAPLTTLSLTNRYLTPWESEATKKTLFEFIKWQFERYVSTSDSMLIPSDNDLPLKKIELIGGKRVTWLGHSSCIFTLSSSSNDMNILTDPHFTSRASPINGLGPKRYRNACPIDSNNFMEVVENLDVVVISHDHYDHLDVPTIKAIEKEKEGVQYFVPKGCKRILVGEGVEGRRVKEMGWWEEEVYKGVKFTCTPAQHWGSRTPWDRNKRLWCGWVMTSPDASSYYYSGDTGLPTRFPLFEMIGDRLGPFEIAAIPIGAYKPRWFMSSQHCDPAGAVAIHKAVRSRRTVAVHWGTFPLADEGWDEPRKDLDMACKDAGVCRETEFVTLDHGEGIDAKEEEFDEEGLDVYDFVSDFDEEDLEEEEFEEEEEEMHHNN</sequence>
<protein>
    <recommendedName>
        <fullName evidence="2">Metallo-beta-lactamase domain-containing protein</fullName>
    </recommendedName>
</protein>
<evidence type="ECO:0000256" key="1">
    <source>
        <dbReference type="SAM" id="MobiDB-lite"/>
    </source>
</evidence>
<accession>A0A9W7BV49</accession>
<name>A0A9W7BV49_9STRA</name>
<comment type="caution">
    <text evidence="3">The sequence shown here is derived from an EMBL/GenBank/DDBJ whole genome shotgun (WGS) entry which is preliminary data.</text>
</comment>
<proteinExistence type="predicted"/>
<evidence type="ECO:0000259" key="2">
    <source>
        <dbReference type="Pfam" id="PF12706"/>
    </source>
</evidence>
<dbReference type="GO" id="GO:0005737">
    <property type="term" value="C:cytoplasm"/>
    <property type="evidence" value="ECO:0007669"/>
    <property type="project" value="TreeGrafter"/>
</dbReference>
<gene>
    <name evidence="3" type="ORF">TrVE_jg2002</name>
</gene>
<dbReference type="SUPFAM" id="SSF56281">
    <property type="entry name" value="Metallo-hydrolase/oxidoreductase"/>
    <property type="match status" value="1"/>
</dbReference>
<feature type="region of interest" description="Disordered" evidence="1">
    <location>
        <begin position="492"/>
        <end position="511"/>
    </location>
</feature>
<organism evidence="3 4">
    <name type="scientific">Triparma verrucosa</name>
    <dbReference type="NCBI Taxonomy" id="1606542"/>
    <lineage>
        <taxon>Eukaryota</taxon>
        <taxon>Sar</taxon>
        <taxon>Stramenopiles</taxon>
        <taxon>Ochrophyta</taxon>
        <taxon>Bolidophyceae</taxon>
        <taxon>Parmales</taxon>
        <taxon>Triparmaceae</taxon>
        <taxon>Triparma</taxon>
    </lineage>
</organism>